<reference evidence="2" key="1">
    <citation type="submission" date="2013-12" db="EMBL/GenBank/DDBJ databases">
        <title>The Genome Sequence of Aphanomyces astaci APO3.</title>
        <authorList>
            <consortium name="The Broad Institute Genomics Platform"/>
            <person name="Russ C."/>
            <person name="Tyler B."/>
            <person name="van West P."/>
            <person name="Dieguez-Uribeondo J."/>
            <person name="Young S.K."/>
            <person name="Zeng Q."/>
            <person name="Gargeya S."/>
            <person name="Fitzgerald M."/>
            <person name="Abouelleil A."/>
            <person name="Alvarado L."/>
            <person name="Chapman S.B."/>
            <person name="Gainer-Dewar J."/>
            <person name="Goldberg J."/>
            <person name="Griggs A."/>
            <person name="Gujja S."/>
            <person name="Hansen M."/>
            <person name="Howarth C."/>
            <person name="Imamovic A."/>
            <person name="Ireland A."/>
            <person name="Larimer J."/>
            <person name="McCowan C."/>
            <person name="Murphy C."/>
            <person name="Pearson M."/>
            <person name="Poon T.W."/>
            <person name="Priest M."/>
            <person name="Roberts A."/>
            <person name="Saif S."/>
            <person name="Shea T."/>
            <person name="Sykes S."/>
            <person name="Wortman J."/>
            <person name="Nusbaum C."/>
            <person name="Birren B."/>
        </authorList>
    </citation>
    <scope>NUCLEOTIDE SEQUENCE [LARGE SCALE GENOMIC DNA]</scope>
    <source>
        <strain evidence="2">APO3</strain>
    </source>
</reference>
<evidence type="ECO:0000313" key="2">
    <source>
        <dbReference type="EMBL" id="ETV69907.1"/>
    </source>
</evidence>
<gene>
    <name evidence="2" type="ORF">H257_14506</name>
</gene>
<evidence type="ECO:0000256" key="1">
    <source>
        <dbReference type="SAM" id="MobiDB-lite"/>
    </source>
</evidence>
<name>W4FQY7_APHAT</name>
<proteinExistence type="predicted"/>
<dbReference type="EMBL" id="KI913171">
    <property type="protein sequence ID" value="ETV69907.1"/>
    <property type="molecule type" value="Genomic_DNA"/>
</dbReference>
<dbReference type="GeneID" id="20816502"/>
<dbReference type="AlphaFoldDB" id="W4FQY7"/>
<organism evidence="2">
    <name type="scientific">Aphanomyces astaci</name>
    <name type="common">Crayfish plague agent</name>
    <dbReference type="NCBI Taxonomy" id="112090"/>
    <lineage>
        <taxon>Eukaryota</taxon>
        <taxon>Sar</taxon>
        <taxon>Stramenopiles</taxon>
        <taxon>Oomycota</taxon>
        <taxon>Saprolegniomycetes</taxon>
        <taxon>Saprolegniales</taxon>
        <taxon>Verrucalvaceae</taxon>
        <taxon>Aphanomyces</taxon>
    </lineage>
</organism>
<accession>W4FQY7</accession>
<dbReference type="VEuPathDB" id="FungiDB:H257_14506"/>
<feature type="compositionally biased region" description="Polar residues" evidence="1">
    <location>
        <begin position="1"/>
        <end position="15"/>
    </location>
</feature>
<sequence length="63" mass="6973">MSTMKMLQCRKCSQPNKRKGKSPSSAVKRSVRWDDESAPALQVAFHGKTLARFFRSSGGLSLS</sequence>
<dbReference type="RefSeq" id="XP_009840645.1">
    <property type="nucleotide sequence ID" value="XM_009842343.1"/>
</dbReference>
<protein>
    <submittedName>
        <fullName evidence="2">Uncharacterized protein</fullName>
    </submittedName>
</protein>
<feature type="region of interest" description="Disordered" evidence="1">
    <location>
        <begin position="1"/>
        <end position="31"/>
    </location>
</feature>